<dbReference type="OrthoDB" id="5791184at2759"/>
<dbReference type="AlphaFoldDB" id="A0A016T3G7"/>
<evidence type="ECO:0000313" key="2">
    <source>
        <dbReference type="Proteomes" id="UP000024635"/>
    </source>
</evidence>
<reference evidence="2" key="1">
    <citation type="journal article" date="2015" name="Nat. Genet.">
        <title>The genome and transcriptome of the zoonotic hookworm Ancylostoma ceylanicum identify infection-specific gene families.</title>
        <authorList>
            <person name="Schwarz E.M."/>
            <person name="Hu Y."/>
            <person name="Antoshechkin I."/>
            <person name="Miller M.M."/>
            <person name="Sternberg P.W."/>
            <person name="Aroian R.V."/>
        </authorList>
    </citation>
    <scope>NUCLEOTIDE SEQUENCE</scope>
    <source>
        <strain evidence="2">HY135</strain>
    </source>
</reference>
<dbReference type="EMBL" id="JARK01001478">
    <property type="protein sequence ID" value="EYB97270.1"/>
    <property type="molecule type" value="Genomic_DNA"/>
</dbReference>
<proteinExistence type="predicted"/>
<sequence>MKVSAFIDAGIVKYSSFLNFPEKMASDRNSRILQRLQRFLRIFRAIYTRGDLSDGHIHLRKMKTGQRVLMKTG</sequence>
<dbReference type="Proteomes" id="UP000024635">
    <property type="component" value="Unassembled WGS sequence"/>
</dbReference>
<protein>
    <submittedName>
        <fullName evidence="1">Uncharacterized protein</fullName>
    </submittedName>
</protein>
<evidence type="ECO:0000313" key="1">
    <source>
        <dbReference type="EMBL" id="EYB97270.1"/>
    </source>
</evidence>
<name>A0A016T3G7_9BILA</name>
<gene>
    <name evidence="1" type="primary">Acey_s0142.g2332</name>
    <name evidence="1" type="ORF">Y032_0142g2332</name>
</gene>
<organism evidence="1 2">
    <name type="scientific">Ancylostoma ceylanicum</name>
    <dbReference type="NCBI Taxonomy" id="53326"/>
    <lineage>
        <taxon>Eukaryota</taxon>
        <taxon>Metazoa</taxon>
        <taxon>Ecdysozoa</taxon>
        <taxon>Nematoda</taxon>
        <taxon>Chromadorea</taxon>
        <taxon>Rhabditida</taxon>
        <taxon>Rhabditina</taxon>
        <taxon>Rhabditomorpha</taxon>
        <taxon>Strongyloidea</taxon>
        <taxon>Ancylostomatidae</taxon>
        <taxon>Ancylostomatinae</taxon>
        <taxon>Ancylostoma</taxon>
    </lineage>
</organism>
<accession>A0A016T3G7</accession>
<comment type="caution">
    <text evidence="1">The sequence shown here is derived from an EMBL/GenBank/DDBJ whole genome shotgun (WGS) entry which is preliminary data.</text>
</comment>
<keyword evidence="2" id="KW-1185">Reference proteome</keyword>